<organism evidence="2 3">
    <name type="scientific">Pseudoalteromonas luteoviolacea H33</name>
    <dbReference type="NCBI Taxonomy" id="1365251"/>
    <lineage>
        <taxon>Bacteria</taxon>
        <taxon>Pseudomonadati</taxon>
        <taxon>Pseudomonadota</taxon>
        <taxon>Gammaproteobacteria</taxon>
        <taxon>Alteromonadales</taxon>
        <taxon>Pseudoalteromonadaceae</taxon>
        <taxon>Pseudoalteromonas</taxon>
    </lineage>
</organism>
<evidence type="ECO:0000313" key="2">
    <source>
        <dbReference type="EMBL" id="KZN44599.1"/>
    </source>
</evidence>
<dbReference type="AlphaFoldDB" id="A0A166ZRZ6"/>
<dbReference type="InterPro" id="IPR018688">
    <property type="entry name" value="PpoB2-like"/>
</dbReference>
<protein>
    <recommendedName>
        <fullName evidence="4">DUF2182 domain-containing protein</fullName>
    </recommendedName>
</protein>
<feature type="transmembrane region" description="Helical" evidence="1">
    <location>
        <begin position="52"/>
        <end position="74"/>
    </location>
</feature>
<dbReference type="PATRIC" id="fig|1365251.3.peg.5379"/>
<name>A0A166ZRZ6_9GAMM</name>
<evidence type="ECO:0000313" key="3">
    <source>
        <dbReference type="Proteomes" id="UP000076503"/>
    </source>
</evidence>
<comment type="caution">
    <text evidence="2">The sequence shown here is derived from an EMBL/GenBank/DDBJ whole genome shotgun (WGS) entry which is preliminary data.</text>
</comment>
<feature type="transmembrane region" description="Helical" evidence="1">
    <location>
        <begin position="95"/>
        <end position="117"/>
    </location>
</feature>
<evidence type="ECO:0008006" key="4">
    <source>
        <dbReference type="Google" id="ProtNLM"/>
    </source>
</evidence>
<feature type="transmembrane region" description="Helical" evidence="1">
    <location>
        <begin position="129"/>
        <end position="147"/>
    </location>
</feature>
<accession>A0A166ZRZ6</accession>
<dbReference type="Proteomes" id="UP000076503">
    <property type="component" value="Unassembled WGS sequence"/>
</dbReference>
<dbReference type="OrthoDB" id="6311362at2"/>
<keyword evidence="1" id="KW-0812">Transmembrane</keyword>
<keyword evidence="1" id="KW-1133">Transmembrane helix</keyword>
<gene>
    <name evidence="2" type="ORF">N476_06255</name>
</gene>
<dbReference type="RefSeq" id="WP_063364428.1">
    <property type="nucleotide sequence ID" value="NZ_AUXZ01000141.1"/>
</dbReference>
<reference evidence="2 3" key="1">
    <citation type="submission" date="2013-07" db="EMBL/GenBank/DDBJ databases">
        <title>Comparative Genomic and Metabolomic Analysis of Twelve Strains of Pseudoalteromonas luteoviolacea.</title>
        <authorList>
            <person name="Vynne N.G."/>
            <person name="Mansson M."/>
            <person name="Gram L."/>
        </authorList>
    </citation>
    <scope>NUCLEOTIDE SEQUENCE [LARGE SCALE GENOMIC DNA]</scope>
    <source>
        <strain evidence="2 3">H33</strain>
    </source>
</reference>
<dbReference type="EMBL" id="AUXZ01000141">
    <property type="protein sequence ID" value="KZN44599.1"/>
    <property type="molecule type" value="Genomic_DNA"/>
</dbReference>
<proteinExistence type="predicted"/>
<feature type="transmembrane region" description="Helical" evidence="1">
    <location>
        <begin position="229"/>
        <end position="247"/>
    </location>
</feature>
<dbReference type="Pfam" id="PF09948">
    <property type="entry name" value="PpoB2"/>
    <property type="match status" value="1"/>
</dbReference>
<evidence type="ECO:0000256" key="1">
    <source>
        <dbReference type="SAM" id="Phobius"/>
    </source>
</evidence>
<keyword evidence="1" id="KW-0472">Membrane</keyword>
<sequence>MATLVFKKVSDFRVAHPHWFVLCLAALIWMYYLSTLIGTSTAHHHHHAHHDMHAQAGFASMTWQWMLMVFAMMLPMTSGTIRNLVNSVPIYRQQLSLALFIVGYSSVWLVFGVALLLATHMIQTASWTAQLHVLPMAALGYFAAGMLSDAAFRMRLLNACGSIWSPRLRGFKADLDVLTIGLKEGVKCVKTCAHVMIAMHIAGHDIVEMGILTAALFYEATLYRNKKHVLRNTCYVLAAYQLLVFYLPHFGH</sequence>
<feature type="transmembrane region" description="Helical" evidence="1">
    <location>
        <begin position="12"/>
        <end position="32"/>
    </location>
</feature>